<feature type="region of interest" description="Disordered" evidence="1">
    <location>
        <begin position="198"/>
        <end position="217"/>
    </location>
</feature>
<feature type="region of interest" description="Disordered" evidence="1">
    <location>
        <begin position="554"/>
        <end position="583"/>
    </location>
</feature>
<accession>A0A1Y1ISM8</accession>
<feature type="compositionally biased region" description="Gly residues" evidence="1">
    <location>
        <begin position="521"/>
        <end position="532"/>
    </location>
</feature>
<feature type="compositionally biased region" description="Gly residues" evidence="1">
    <location>
        <begin position="60"/>
        <end position="69"/>
    </location>
</feature>
<evidence type="ECO:0000313" key="2">
    <source>
        <dbReference type="EMBL" id="GAQ92529.1"/>
    </source>
</evidence>
<dbReference type="EMBL" id="DF237990">
    <property type="protein sequence ID" value="GAQ92529.1"/>
    <property type="molecule type" value="Genomic_DNA"/>
</dbReference>
<feature type="region of interest" description="Disordered" evidence="1">
    <location>
        <begin position="292"/>
        <end position="316"/>
    </location>
</feature>
<evidence type="ECO:0000313" key="3">
    <source>
        <dbReference type="Proteomes" id="UP000054558"/>
    </source>
</evidence>
<protein>
    <submittedName>
        <fullName evidence="2">Uncharacterized protein</fullName>
    </submittedName>
</protein>
<feature type="region of interest" description="Disordered" evidence="1">
    <location>
        <begin position="517"/>
        <end position="540"/>
    </location>
</feature>
<reference evidence="2 3" key="1">
    <citation type="journal article" date="2014" name="Nat. Commun.">
        <title>Klebsormidium flaccidum genome reveals primary factors for plant terrestrial adaptation.</title>
        <authorList>
            <person name="Hori K."/>
            <person name="Maruyama F."/>
            <person name="Fujisawa T."/>
            <person name="Togashi T."/>
            <person name="Yamamoto N."/>
            <person name="Seo M."/>
            <person name="Sato S."/>
            <person name="Yamada T."/>
            <person name="Mori H."/>
            <person name="Tajima N."/>
            <person name="Moriyama T."/>
            <person name="Ikeuchi M."/>
            <person name="Watanabe M."/>
            <person name="Wada H."/>
            <person name="Kobayashi K."/>
            <person name="Saito M."/>
            <person name="Masuda T."/>
            <person name="Sasaki-Sekimoto Y."/>
            <person name="Mashiguchi K."/>
            <person name="Awai K."/>
            <person name="Shimojima M."/>
            <person name="Masuda S."/>
            <person name="Iwai M."/>
            <person name="Nobusawa T."/>
            <person name="Narise T."/>
            <person name="Kondo S."/>
            <person name="Saito H."/>
            <person name="Sato R."/>
            <person name="Murakawa M."/>
            <person name="Ihara Y."/>
            <person name="Oshima-Yamada Y."/>
            <person name="Ohtaka K."/>
            <person name="Satoh M."/>
            <person name="Sonobe K."/>
            <person name="Ishii M."/>
            <person name="Ohtani R."/>
            <person name="Kanamori-Sato M."/>
            <person name="Honoki R."/>
            <person name="Miyazaki D."/>
            <person name="Mochizuki H."/>
            <person name="Umetsu J."/>
            <person name="Higashi K."/>
            <person name="Shibata D."/>
            <person name="Kamiya Y."/>
            <person name="Sato N."/>
            <person name="Nakamura Y."/>
            <person name="Tabata S."/>
            <person name="Ida S."/>
            <person name="Kurokawa K."/>
            <person name="Ohta H."/>
        </authorList>
    </citation>
    <scope>NUCLEOTIDE SEQUENCE [LARGE SCALE GENOMIC DNA]</scope>
    <source>
        <strain evidence="2 3">NIES-2285</strain>
    </source>
</reference>
<evidence type="ECO:0000256" key="1">
    <source>
        <dbReference type="SAM" id="MobiDB-lite"/>
    </source>
</evidence>
<sequence length="583" mass="63544">MGGQQNRGHDCLRDPPNSGRGETVKVASRTLSVEDATLYILDAYAQHALRVQESPAAGDGSPGNGGAAGGSTRRTPVDGEAAGGALPTCWTDQLAQWESEGVEERERHERMAETVPRCLRGLPVFVMRNGGHYLATTHLKYVLGLEKKPYELFRILREVNRTSWQPHEEGGDGVDINEFHEKLGAKFLTAGVGVDHERDAGETLEEASEKRERASAESAVSRGVDALEATWRAYDQLAAVSDGVSADRFRACAVRFLGEQLSAPVGGEPPEEHFKEMDRRLAAAKFQRSVGPAGVAWGGKKPSKPRNPRGEECERKRVVPERVAPARPTLEEVEATLWDGVDESKLDAVEGEHVDKPDPKEEGDVCTPGVEWEQWYLDREGFVPNAPVPIRRLGEISRFWYEFGVPDQVVVMQHNYDNRLERRYEGRHNLWTFKVLSNIMPMSRFLKSAPSAETFVAADLAREALSDLGAQSKLGRSVAIAALAHSAGVPVEKDILHGSALDLLKLARVRVRASRKAKEATGGGEVEGGAKGEGAPPTLDEVFGHSVVTIGRSAAASVTESAVQVEKERWKSGSSDWGRGASE</sequence>
<dbReference type="AlphaFoldDB" id="A0A1Y1ISM8"/>
<feature type="region of interest" description="Disordered" evidence="1">
    <location>
        <begin position="1"/>
        <end position="23"/>
    </location>
</feature>
<name>A0A1Y1ISM8_KLENI</name>
<keyword evidence="3" id="KW-1185">Reference proteome</keyword>
<organism evidence="2 3">
    <name type="scientific">Klebsormidium nitens</name>
    <name type="common">Green alga</name>
    <name type="synonym">Ulothrix nitens</name>
    <dbReference type="NCBI Taxonomy" id="105231"/>
    <lineage>
        <taxon>Eukaryota</taxon>
        <taxon>Viridiplantae</taxon>
        <taxon>Streptophyta</taxon>
        <taxon>Klebsormidiophyceae</taxon>
        <taxon>Klebsormidiales</taxon>
        <taxon>Klebsormidiaceae</taxon>
        <taxon>Klebsormidium</taxon>
    </lineage>
</organism>
<gene>
    <name evidence="2" type="ORF">KFL_010410020</name>
</gene>
<feature type="region of interest" description="Disordered" evidence="1">
    <location>
        <begin position="54"/>
        <end position="85"/>
    </location>
</feature>
<dbReference type="Proteomes" id="UP000054558">
    <property type="component" value="Unassembled WGS sequence"/>
</dbReference>
<feature type="compositionally biased region" description="Basic and acidic residues" evidence="1">
    <location>
        <begin position="198"/>
        <end position="215"/>
    </location>
</feature>
<proteinExistence type="predicted"/>